<evidence type="ECO:0000256" key="7">
    <source>
        <dbReference type="RuleBase" id="RU368100"/>
    </source>
</evidence>
<gene>
    <name evidence="9" type="ORF">SCLCIDRAFT_1215190</name>
</gene>
<name>A0A0C3E2P0_9AGAM</name>
<comment type="subcellular location">
    <subcellularLocation>
        <location evidence="1 7">Cytoplasm</location>
    </subcellularLocation>
</comment>
<dbReference type="HOGENOM" id="CLU_094309_0_1_1"/>
<evidence type="ECO:0000256" key="1">
    <source>
        <dbReference type="ARBA" id="ARBA00004496"/>
    </source>
</evidence>
<dbReference type="GO" id="GO:0005786">
    <property type="term" value="C:signal recognition particle, endoplasmic reticulum targeting"/>
    <property type="evidence" value="ECO:0007669"/>
    <property type="project" value="UniProtKB-UniRule"/>
</dbReference>
<keyword evidence="6 7" id="KW-0687">Ribonucleoprotein</keyword>
<keyword evidence="4 7" id="KW-0694">RNA-binding</keyword>
<dbReference type="InterPro" id="IPR003210">
    <property type="entry name" value="Signal_recog_particle_SRP14"/>
</dbReference>
<dbReference type="PANTHER" id="PTHR12013">
    <property type="entry name" value="SIGNAL RECOGNITION PARTICLE 14 KD PROTEIN"/>
    <property type="match status" value="1"/>
</dbReference>
<sequence length="127" mass="14491">MDEGDQSGKTSNNEYPCLVRVTDGKKAHFSTHVRSADLMKFYAAYGALLKASFITLRKRDKKREKQRAEQTARRKQRMVESVVISGPKRGNGRRKRQRKVKAASKQEAAKERAAKKEETKIKVQLPS</sequence>
<evidence type="ECO:0000256" key="3">
    <source>
        <dbReference type="ARBA" id="ARBA00022490"/>
    </source>
</evidence>
<dbReference type="STRING" id="1036808.A0A0C3E2P0"/>
<comment type="function">
    <text evidence="7">Component of the signal recognition particle (SRP) complex, a ribonucleoprotein complex that mediates the cotranslational targeting of secretory and membrane proteins to the endoplasmic reticulum (ER).</text>
</comment>
<accession>A0A0C3E2P0</accession>
<comment type="similarity">
    <text evidence="2 7">Belongs to the SRP14 family.</text>
</comment>
<evidence type="ECO:0000313" key="9">
    <source>
        <dbReference type="EMBL" id="KIM62326.1"/>
    </source>
</evidence>
<organism evidence="9 10">
    <name type="scientific">Scleroderma citrinum Foug A</name>
    <dbReference type="NCBI Taxonomy" id="1036808"/>
    <lineage>
        <taxon>Eukaryota</taxon>
        <taxon>Fungi</taxon>
        <taxon>Dikarya</taxon>
        <taxon>Basidiomycota</taxon>
        <taxon>Agaricomycotina</taxon>
        <taxon>Agaricomycetes</taxon>
        <taxon>Agaricomycetidae</taxon>
        <taxon>Boletales</taxon>
        <taxon>Sclerodermatineae</taxon>
        <taxon>Sclerodermataceae</taxon>
        <taxon>Scleroderma</taxon>
    </lineage>
</organism>
<evidence type="ECO:0000256" key="8">
    <source>
        <dbReference type="SAM" id="MobiDB-lite"/>
    </source>
</evidence>
<comment type="subunit">
    <text evidence="7">Component of a fungal signal recognition particle (SRP) complex that consists of a 7SL RNA molecule (scR1) and at least six protein subunits: SRP72, SRP68, SRP54, SEC65, SRP21 and SRP14.</text>
</comment>
<feature type="region of interest" description="Disordered" evidence="8">
    <location>
        <begin position="58"/>
        <end position="127"/>
    </location>
</feature>
<dbReference type="InterPro" id="IPR009018">
    <property type="entry name" value="Signal_recog_particle_SRP9/14"/>
</dbReference>
<keyword evidence="3 7" id="KW-0963">Cytoplasm</keyword>
<evidence type="ECO:0000313" key="10">
    <source>
        <dbReference type="Proteomes" id="UP000053989"/>
    </source>
</evidence>
<dbReference type="GO" id="GO:0006614">
    <property type="term" value="P:SRP-dependent cotranslational protein targeting to membrane"/>
    <property type="evidence" value="ECO:0007669"/>
    <property type="project" value="UniProtKB-UniRule"/>
</dbReference>
<dbReference type="Pfam" id="PF02290">
    <property type="entry name" value="SRP14"/>
    <property type="match status" value="1"/>
</dbReference>
<dbReference type="GO" id="GO:0030942">
    <property type="term" value="F:endoplasmic reticulum signal peptide binding"/>
    <property type="evidence" value="ECO:0007669"/>
    <property type="project" value="UniProtKB-UniRule"/>
</dbReference>
<evidence type="ECO:0000256" key="5">
    <source>
        <dbReference type="ARBA" id="ARBA00023135"/>
    </source>
</evidence>
<keyword evidence="5 7" id="KW-0733">Signal recognition particle</keyword>
<protein>
    <recommendedName>
        <fullName evidence="7">Signal recognition particle subunit SRP14</fullName>
    </recommendedName>
    <alternativeName>
        <fullName evidence="7">Signal recognition particle 14 kDa protein</fullName>
    </alternativeName>
</protein>
<evidence type="ECO:0000256" key="6">
    <source>
        <dbReference type="ARBA" id="ARBA00023274"/>
    </source>
</evidence>
<reference evidence="10" key="2">
    <citation type="submission" date="2015-01" db="EMBL/GenBank/DDBJ databases">
        <title>Evolutionary Origins and Diversification of the Mycorrhizal Mutualists.</title>
        <authorList>
            <consortium name="DOE Joint Genome Institute"/>
            <consortium name="Mycorrhizal Genomics Consortium"/>
            <person name="Kohler A."/>
            <person name="Kuo A."/>
            <person name="Nagy L.G."/>
            <person name="Floudas D."/>
            <person name="Copeland A."/>
            <person name="Barry K.W."/>
            <person name="Cichocki N."/>
            <person name="Veneault-Fourrey C."/>
            <person name="LaButti K."/>
            <person name="Lindquist E.A."/>
            <person name="Lipzen A."/>
            <person name="Lundell T."/>
            <person name="Morin E."/>
            <person name="Murat C."/>
            <person name="Riley R."/>
            <person name="Ohm R."/>
            <person name="Sun H."/>
            <person name="Tunlid A."/>
            <person name="Henrissat B."/>
            <person name="Grigoriev I.V."/>
            <person name="Hibbett D.S."/>
            <person name="Martin F."/>
        </authorList>
    </citation>
    <scope>NUCLEOTIDE SEQUENCE [LARGE SCALE GENOMIC DNA]</scope>
    <source>
        <strain evidence="10">Foug A</strain>
    </source>
</reference>
<evidence type="ECO:0000256" key="2">
    <source>
        <dbReference type="ARBA" id="ARBA00010349"/>
    </source>
</evidence>
<dbReference type="OrthoDB" id="19209at2759"/>
<dbReference type="Gene3D" id="3.30.720.10">
    <property type="entry name" value="Signal recognition particle alu RNA binding heterodimer, srp9/1"/>
    <property type="match status" value="1"/>
</dbReference>
<reference evidence="9 10" key="1">
    <citation type="submission" date="2014-04" db="EMBL/GenBank/DDBJ databases">
        <authorList>
            <consortium name="DOE Joint Genome Institute"/>
            <person name="Kuo A."/>
            <person name="Kohler A."/>
            <person name="Nagy L.G."/>
            <person name="Floudas D."/>
            <person name="Copeland A."/>
            <person name="Barry K.W."/>
            <person name="Cichocki N."/>
            <person name="Veneault-Fourrey C."/>
            <person name="LaButti K."/>
            <person name="Lindquist E.A."/>
            <person name="Lipzen A."/>
            <person name="Lundell T."/>
            <person name="Morin E."/>
            <person name="Murat C."/>
            <person name="Sun H."/>
            <person name="Tunlid A."/>
            <person name="Henrissat B."/>
            <person name="Grigoriev I.V."/>
            <person name="Hibbett D.S."/>
            <person name="Martin F."/>
            <person name="Nordberg H.P."/>
            <person name="Cantor M.N."/>
            <person name="Hua S.X."/>
        </authorList>
    </citation>
    <scope>NUCLEOTIDE SEQUENCE [LARGE SCALE GENOMIC DNA]</scope>
    <source>
        <strain evidence="9 10">Foug A</strain>
    </source>
</reference>
<dbReference type="SUPFAM" id="SSF54762">
    <property type="entry name" value="Signal recognition particle alu RNA binding heterodimer, SRP9/14"/>
    <property type="match status" value="1"/>
</dbReference>
<feature type="compositionally biased region" description="Basic and acidic residues" evidence="8">
    <location>
        <begin position="107"/>
        <end position="121"/>
    </location>
</feature>
<keyword evidence="10" id="KW-1185">Reference proteome</keyword>
<dbReference type="AlphaFoldDB" id="A0A0C3E2P0"/>
<dbReference type="EMBL" id="KN822043">
    <property type="protein sequence ID" value="KIM62326.1"/>
    <property type="molecule type" value="Genomic_DNA"/>
</dbReference>
<dbReference type="GO" id="GO:0008312">
    <property type="term" value="F:7S RNA binding"/>
    <property type="evidence" value="ECO:0007669"/>
    <property type="project" value="UniProtKB-UniRule"/>
</dbReference>
<feature type="compositionally biased region" description="Basic residues" evidence="8">
    <location>
        <begin position="90"/>
        <end position="102"/>
    </location>
</feature>
<proteinExistence type="inferred from homology"/>
<dbReference type="Proteomes" id="UP000053989">
    <property type="component" value="Unassembled WGS sequence"/>
</dbReference>
<evidence type="ECO:0000256" key="4">
    <source>
        <dbReference type="ARBA" id="ARBA00022884"/>
    </source>
</evidence>
<dbReference type="InParanoid" id="A0A0C3E2P0"/>